<dbReference type="Proteomes" id="UP000260780">
    <property type="component" value="Unassembled WGS sequence"/>
</dbReference>
<protein>
    <submittedName>
        <fullName evidence="8">RagB/SusD family nutrient uptake outer membrane protein</fullName>
    </submittedName>
</protein>
<dbReference type="GO" id="GO:0009279">
    <property type="term" value="C:cell outer membrane"/>
    <property type="evidence" value="ECO:0007669"/>
    <property type="project" value="UniProtKB-SubCell"/>
</dbReference>
<dbReference type="InterPro" id="IPR012944">
    <property type="entry name" value="SusD_RagB_dom"/>
</dbReference>
<keyword evidence="5" id="KW-0998">Cell outer membrane</keyword>
<evidence type="ECO:0000313" key="8">
    <source>
        <dbReference type="EMBL" id="RGK57971.1"/>
    </source>
</evidence>
<sequence>MKKMYYSILYFVALCSIFSMSSCVDLDPMDSSEINPSIYPRTEEDMRSLVNGCYQSVRSSWFDGLFATNERGVTIVNDLTTEILSCKAGWMKDVSDLNFFPTTNDLTRFYYSDTDAYSDGWLNDISQCTSVLKQIEVCDFLSDEVKKELMAEVRCARGLLSYTLYDMFGPLVVAPIELLENPIVEQPLSRLSQEDMVKFIEDDLLYASTNLPVPADTEYGRFSQGLAKMLLIRLYLHETPTNREFYQKVENLCREMKDYGYSLAQSYTGMFEVGGQGKANPEIIWAIPVVLEQVSWNDWHMSMLPTDFEDHGMEAGYELVNSTWAFYDSFEPRDLRKTYLIASYTNNKGETVDREHPGNPDKHLDVGPIPLKYGYDINVVGNGGKSSIDPIIYRYADVYLSLAEALCRKPSSSVADRQEALGLINDIRGRAGLGALSDADIATDELLIDVILKERSHEFWCENGQYRADLIRLGKFVEHARNIKGTPYAADYKSVYPLPLSAINDGKGKVIQNPQY</sequence>
<evidence type="ECO:0000259" key="7">
    <source>
        <dbReference type="Pfam" id="PF07980"/>
    </source>
</evidence>
<evidence type="ECO:0000256" key="4">
    <source>
        <dbReference type="ARBA" id="ARBA00023136"/>
    </source>
</evidence>
<dbReference type="InterPro" id="IPR011990">
    <property type="entry name" value="TPR-like_helical_dom_sf"/>
</dbReference>
<dbReference type="SUPFAM" id="SSF48452">
    <property type="entry name" value="TPR-like"/>
    <property type="match status" value="1"/>
</dbReference>
<dbReference type="AlphaFoldDB" id="A0A3E4N7S5"/>
<evidence type="ECO:0000256" key="1">
    <source>
        <dbReference type="ARBA" id="ARBA00004442"/>
    </source>
</evidence>
<feature type="chain" id="PRO_5041810573" evidence="6">
    <location>
        <begin position="22"/>
        <end position="516"/>
    </location>
</feature>
<dbReference type="EMBL" id="QSTF01000003">
    <property type="protein sequence ID" value="RGM42569.1"/>
    <property type="molecule type" value="Genomic_DNA"/>
</dbReference>
<proteinExistence type="inferred from homology"/>
<comment type="similarity">
    <text evidence="2">Belongs to the SusD family.</text>
</comment>
<evidence type="ECO:0000256" key="2">
    <source>
        <dbReference type="ARBA" id="ARBA00006275"/>
    </source>
</evidence>
<dbReference type="PROSITE" id="PS51257">
    <property type="entry name" value="PROKAR_LIPOPROTEIN"/>
    <property type="match status" value="1"/>
</dbReference>
<keyword evidence="3 6" id="KW-0732">Signal</keyword>
<keyword evidence="11" id="KW-1185">Reference proteome</keyword>
<gene>
    <name evidence="9" type="ORF">DXC17_02050</name>
    <name evidence="8" type="ORF">DXD04_01525</name>
</gene>
<evidence type="ECO:0000313" key="11">
    <source>
        <dbReference type="Proteomes" id="UP000260862"/>
    </source>
</evidence>
<organism evidence="8 11">
    <name type="scientific">Phocaeicola plebeius</name>
    <dbReference type="NCBI Taxonomy" id="310297"/>
    <lineage>
        <taxon>Bacteria</taxon>
        <taxon>Pseudomonadati</taxon>
        <taxon>Bacteroidota</taxon>
        <taxon>Bacteroidia</taxon>
        <taxon>Bacteroidales</taxon>
        <taxon>Bacteroidaceae</taxon>
        <taxon>Phocaeicola</taxon>
    </lineage>
</organism>
<evidence type="ECO:0000313" key="10">
    <source>
        <dbReference type="Proteomes" id="UP000260780"/>
    </source>
</evidence>
<dbReference type="EMBL" id="QSQT01000002">
    <property type="protein sequence ID" value="RGK57971.1"/>
    <property type="molecule type" value="Genomic_DNA"/>
</dbReference>
<evidence type="ECO:0000256" key="6">
    <source>
        <dbReference type="SAM" id="SignalP"/>
    </source>
</evidence>
<comment type="subcellular location">
    <subcellularLocation>
        <location evidence="1">Cell outer membrane</location>
    </subcellularLocation>
</comment>
<name>A0A3E4N7S5_9BACT</name>
<feature type="domain" description="RagB/SusD" evidence="7">
    <location>
        <begin position="381"/>
        <end position="516"/>
    </location>
</feature>
<evidence type="ECO:0000256" key="5">
    <source>
        <dbReference type="ARBA" id="ARBA00023237"/>
    </source>
</evidence>
<dbReference type="Pfam" id="PF07980">
    <property type="entry name" value="SusD_RagB"/>
    <property type="match status" value="1"/>
</dbReference>
<evidence type="ECO:0000256" key="3">
    <source>
        <dbReference type="ARBA" id="ARBA00022729"/>
    </source>
</evidence>
<keyword evidence="4" id="KW-0472">Membrane</keyword>
<comment type="caution">
    <text evidence="8">The sequence shown here is derived from an EMBL/GenBank/DDBJ whole genome shotgun (WGS) entry which is preliminary data.</text>
</comment>
<dbReference type="RefSeq" id="WP_117670260.1">
    <property type="nucleotide sequence ID" value="NZ_CABOGR010000002.1"/>
</dbReference>
<accession>A0A3E4N7S5</accession>
<evidence type="ECO:0000313" key="9">
    <source>
        <dbReference type="EMBL" id="RGM42569.1"/>
    </source>
</evidence>
<feature type="signal peptide" evidence="6">
    <location>
        <begin position="1"/>
        <end position="21"/>
    </location>
</feature>
<reference evidence="10 11" key="1">
    <citation type="submission" date="2018-08" db="EMBL/GenBank/DDBJ databases">
        <title>A genome reference for cultivated species of the human gut microbiota.</title>
        <authorList>
            <person name="Zou Y."/>
            <person name="Xue W."/>
            <person name="Luo G."/>
        </authorList>
    </citation>
    <scope>NUCLEOTIDE SEQUENCE [LARGE SCALE GENOMIC DNA]</scope>
    <source>
        <strain evidence="9 10">OM08-14</strain>
        <strain evidence="8 11">TF10-3AC</strain>
    </source>
</reference>
<dbReference type="Proteomes" id="UP000260862">
    <property type="component" value="Unassembled WGS sequence"/>
</dbReference>
<dbReference type="Gene3D" id="1.25.40.390">
    <property type="match status" value="1"/>
</dbReference>